<dbReference type="Pfam" id="PF20239">
    <property type="entry name" value="DUF6596"/>
    <property type="match status" value="1"/>
</dbReference>
<dbReference type="InterPro" id="IPR036388">
    <property type="entry name" value="WH-like_DNA-bd_sf"/>
</dbReference>
<keyword evidence="2" id="KW-0805">Transcription regulation</keyword>
<dbReference type="SUPFAM" id="SSF88946">
    <property type="entry name" value="Sigma2 domain of RNA polymerase sigma factors"/>
    <property type="match status" value="1"/>
</dbReference>
<feature type="domain" description="RNA polymerase sigma factor 70 region 4 type 2" evidence="6">
    <location>
        <begin position="122"/>
        <end position="171"/>
    </location>
</feature>
<dbReference type="EMBL" id="JACSPM010000001">
    <property type="protein sequence ID" value="MBD8023028.1"/>
    <property type="molecule type" value="Genomic_DNA"/>
</dbReference>
<evidence type="ECO:0000313" key="9">
    <source>
        <dbReference type="Proteomes" id="UP000602532"/>
    </source>
</evidence>
<dbReference type="PANTHER" id="PTHR47756:SF2">
    <property type="entry name" value="BLL6612 PROTEIN"/>
    <property type="match status" value="1"/>
</dbReference>
<dbReference type="NCBIfam" id="TIGR02937">
    <property type="entry name" value="sigma70-ECF"/>
    <property type="match status" value="1"/>
</dbReference>
<keyword evidence="3" id="KW-0731">Sigma factor</keyword>
<keyword evidence="4" id="KW-0804">Transcription</keyword>
<dbReference type="Pfam" id="PF08281">
    <property type="entry name" value="Sigma70_r4_2"/>
    <property type="match status" value="1"/>
</dbReference>
<evidence type="ECO:0000313" key="8">
    <source>
        <dbReference type="EMBL" id="MBD8023028.1"/>
    </source>
</evidence>
<evidence type="ECO:0000256" key="2">
    <source>
        <dbReference type="ARBA" id="ARBA00023015"/>
    </source>
</evidence>
<dbReference type="InterPro" id="IPR013324">
    <property type="entry name" value="RNA_pol_sigma_r3/r4-like"/>
</dbReference>
<dbReference type="PANTHER" id="PTHR47756">
    <property type="entry name" value="BLL6612 PROTEIN-RELATED"/>
    <property type="match status" value="1"/>
</dbReference>
<dbReference type="InterPro" id="IPR014284">
    <property type="entry name" value="RNA_pol_sigma-70_dom"/>
</dbReference>
<dbReference type="Proteomes" id="UP000602532">
    <property type="component" value="Unassembled WGS sequence"/>
</dbReference>
<dbReference type="Gene3D" id="1.10.10.10">
    <property type="entry name" value="Winged helix-like DNA-binding domain superfamily/Winged helix DNA-binding domain"/>
    <property type="match status" value="1"/>
</dbReference>
<accession>A0ABR8X177</accession>
<dbReference type="Pfam" id="PF04542">
    <property type="entry name" value="Sigma70_r2"/>
    <property type="match status" value="1"/>
</dbReference>
<evidence type="ECO:0000256" key="3">
    <source>
        <dbReference type="ARBA" id="ARBA00023082"/>
    </source>
</evidence>
<feature type="domain" description="DUF6596" evidence="7">
    <location>
        <begin position="189"/>
        <end position="289"/>
    </location>
</feature>
<proteinExistence type="inferred from homology"/>
<protein>
    <submittedName>
        <fullName evidence="8">Sigma-70 family RNA polymerase sigma factor</fullName>
    </submittedName>
</protein>
<comment type="caution">
    <text evidence="8">The sequence shown here is derived from an EMBL/GenBank/DDBJ whole genome shotgun (WGS) entry which is preliminary data.</text>
</comment>
<evidence type="ECO:0000259" key="7">
    <source>
        <dbReference type="Pfam" id="PF20239"/>
    </source>
</evidence>
<keyword evidence="9" id="KW-1185">Reference proteome</keyword>
<dbReference type="Gene3D" id="1.10.1740.10">
    <property type="match status" value="1"/>
</dbReference>
<dbReference type="SUPFAM" id="SSF88659">
    <property type="entry name" value="Sigma3 and sigma4 domains of RNA polymerase sigma factors"/>
    <property type="match status" value="1"/>
</dbReference>
<evidence type="ECO:0000259" key="6">
    <source>
        <dbReference type="Pfam" id="PF08281"/>
    </source>
</evidence>
<name>A0ABR8X177_9MICO</name>
<dbReference type="InterPro" id="IPR046531">
    <property type="entry name" value="DUF6596"/>
</dbReference>
<sequence length="435" mass="47755">MTDVDVHARRTVEAVWRAESARIVAALTRHTGDFAWAEDLAQDALVEAVAKWPAGGIPDNPGAWLLSVAKRRAIDGWRRRERLTQREPLLAVDVQDAERVDSVPELADPDRIDDDVLRLVFVACHPVLPAQARLALTLRTVAGLTTDQIARVLLMTVPTVQQRIVRAKRTLADAGVPFEVPDRAERPARLASVLQVIYLLFTEGYAAASGDHPVRPEVAREAVRLARQLHALAPDEPEVDALIALMEFQSSRFAARIDRDGLPLTLGEQDRRRWDRSAIARGREAMKRADASPRGLGYYGLQAAIAECHAIAPSFDETDWDRILRLYDALIMLAPTAVVRLNRAVAFSMAEGPEAALHMVDALEPELGDFRPLRAVRAELLERTGRTDAAAAEFVAAAALPGNEAEATVLRRRAAALRVDVDRGTTSPEVDQAVP</sequence>
<feature type="domain" description="RNA polymerase sigma-70 region 2" evidence="5">
    <location>
        <begin position="19"/>
        <end position="82"/>
    </location>
</feature>
<organism evidence="8 9">
    <name type="scientific">Microbacterium gallinarum</name>
    <dbReference type="NCBI Taxonomy" id="2762209"/>
    <lineage>
        <taxon>Bacteria</taxon>
        <taxon>Bacillati</taxon>
        <taxon>Actinomycetota</taxon>
        <taxon>Actinomycetes</taxon>
        <taxon>Micrococcales</taxon>
        <taxon>Microbacteriaceae</taxon>
        <taxon>Microbacterium</taxon>
    </lineage>
</organism>
<dbReference type="InterPro" id="IPR013249">
    <property type="entry name" value="RNA_pol_sigma70_r4_t2"/>
</dbReference>
<gene>
    <name evidence="8" type="ORF">H9622_05395</name>
</gene>
<reference evidence="8 9" key="1">
    <citation type="submission" date="2020-08" db="EMBL/GenBank/DDBJ databases">
        <title>A Genomic Blueprint of the Chicken Gut Microbiome.</title>
        <authorList>
            <person name="Gilroy R."/>
            <person name="Ravi A."/>
            <person name="Getino M."/>
            <person name="Pursley I."/>
            <person name="Horton D.L."/>
            <person name="Alikhan N.-F."/>
            <person name="Baker D."/>
            <person name="Gharbi K."/>
            <person name="Hall N."/>
            <person name="Watson M."/>
            <person name="Adriaenssens E.M."/>
            <person name="Foster-Nyarko E."/>
            <person name="Jarju S."/>
            <person name="Secka A."/>
            <person name="Antonio M."/>
            <person name="Oren A."/>
            <person name="Chaudhuri R."/>
            <person name="La Ragione R.M."/>
            <person name="Hildebrand F."/>
            <person name="Pallen M.J."/>
        </authorList>
    </citation>
    <scope>NUCLEOTIDE SEQUENCE [LARGE SCALE GENOMIC DNA]</scope>
    <source>
        <strain evidence="8 9">Sa1CUA4</strain>
    </source>
</reference>
<dbReference type="InterPro" id="IPR007627">
    <property type="entry name" value="RNA_pol_sigma70_r2"/>
</dbReference>
<evidence type="ECO:0000256" key="1">
    <source>
        <dbReference type="ARBA" id="ARBA00010641"/>
    </source>
</evidence>
<dbReference type="InterPro" id="IPR013325">
    <property type="entry name" value="RNA_pol_sigma_r2"/>
</dbReference>
<comment type="similarity">
    <text evidence="1">Belongs to the sigma-70 factor family. ECF subfamily.</text>
</comment>
<evidence type="ECO:0000256" key="4">
    <source>
        <dbReference type="ARBA" id="ARBA00023163"/>
    </source>
</evidence>
<evidence type="ECO:0000259" key="5">
    <source>
        <dbReference type="Pfam" id="PF04542"/>
    </source>
</evidence>
<dbReference type="RefSeq" id="WP_191764948.1">
    <property type="nucleotide sequence ID" value="NZ_JACSPM010000001.1"/>
</dbReference>